<feature type="non-terminal residue" evidence="1">
    <location>
        <position position="1"/>
    </location>
</feature>
<dbReference type="Proteomes" id="UP000230646">
    <property type="component" value="Unassembled WGS sequence"/>
</dbReference>
<sequence length="79" mass="9157">RKVGKTKRLSKITFNEFSNKPTTVGSTKIPLGKYDTTLQKKHKNELMKSEYDGRKTTVPYGKAKYLLKELREENPKLIL</sequence>
<comment type="caution">
    <text evidence="1">The sequence shown here is derived from an EMBL/GenBank/DDBJ whole genome shotgun (WGS) entry which is preliminary data.</text>
</comment>
<dbReference type="RefSeq" id="WP_406607921.1">
    <property type="nucleotide sequence ID" value="NZ_PFKO01000269.1"/>
</dbReference>
<gene>
    <name evidence="1" type="ORF">COZ07_07180</name>
</gene>
<evidence type="ECO:0000313" key="1">
    <source>
        <dbReference type="EMBL" id="PIY32026.1"/>
    </source>
</evidence>
<name>A0A2M7PPC6_9BACT</name>
<proteinExistence type="predicted"/>
<dbReference type="AlphaFoldDB" id="A0A2M7PPC6"/>
<feature type="non-terminal residue" evidence="1">
    <location>
        <position position="79"/>
    </location>
</feature>
<dbReference type="EMBL" id="PFKO01000269">
    <property type="protein sequence ID" value="PIY32026.1"/>
    <property type="molecule type" value="Genomic_DNA"/>
</dbReference>
<protein>
    <submittedName>
        <fullName evidence="1">Uncharacterized protein</fullName>
    </submittedName>
</protein>
<organism evidence="1 2">
    <name type="scientific">Candidatus Infernicultor aquiphilus</name>
    <dbReference type="NCBI Taxonomy" id="1805029"/>
    <lineage>
        <taxon>Bacteria</taxon>
        <taxon>Pseudomonadati</taxon>
        <taxon>Atribacterota</taxon>
        <taxon>Candidatus Phoenicimicrobiia</taxon>
        <taxon>Candidatus Pheonicimicrobiales</taxon>
        <taxon>Candidatus Phoenicimicrobiaceae</taxon>
        <taxon>Candidatus Infernicultor</taxon>
    </lineage>
</organism>
<accession>A0A2M7PPC6</accession>
<reference evidence="1 2" key="1">
    <citation type="submission" date="2017-09" db="EMBL/GenBank/DDBJ databases">
        <title>Depth-based differentiation of microbial function through sediment-hosted aquifers and enrichment of novel symbionts in the deep terrestrial subsurface.</title>
        <authorList>
            <person name="Probst A.J."/>
            <person name="Ladd B."/>
            <person name="Jarett J.K."/>
            <person name="Geller-Mcgrath D.E."/>
            <person name="Sieber C.M."/>
            <person name="Emerson J.B."/>
            <person name="Anantharaman K."/>
            <person name="Thomas B.C."/>
            <person name="Malmstrom R."/>
            <person name="Stieglmeier M."/>
            <person name="Klingl A."/>
            <person name="Woyke T."/>
            <person name="Ryan C.M."/>
            <person name="Banfield J.F."/>
        </authorList>
    </citation>
    <scope>NUCLEOTIDE SEQUENCE [LARGE SCALE GENOMIC DNA]</scope>
    <source>
        <strain evidence="1">CG_4_10_14_3_um_filter_34_13</strain>
    </source>
</reference>
<evidence type="ECO:0000313" key="2">
    <source>
        <dbReference type="Proteomes" id="UP000230646"/>
    </source>
</evidence>